<comment type="caution">
    <text evidence="1">The sequence shown here is derived from an EMBL/GenBank/DDBJ whole genome shotgun (WGS) entry which is preliminary data.</text>
</comment>
<keyword evidence="2" id="KW-1185">Reference proteome</keyword>
<dbReference type="EMBL" id="LJJC01000015">
    <property type="protein sequence ID" value="KQL50735.1"/>
    <property type="molecule type" value="Genomic_DNA"/>
</dbReference>
<organism evidence="1 2">
    <name type="scientific">Heyndrickxia shackletonii</name>
    <dbReference type="NCBI Taxonomy" id="157838"/>
    <lineage>
        <taxon>Bacteria</taxon>
        <taxon>Bacillati</taxon>
        <taxon>Bacillota</taxon>
        <taxon>Bacilli</taxon>
        <taxon>Bacillales</taxon>
        <taxon>Bacillaceae</taxon>
        <taxon>Heyndrickxia</taxon>
    </lineage>
</organism>
<dbReference type="Proteomes" id="UP000051888">
    <property type="component" value="Unassembled WGS sequence"/>
</dbReference>
<name>A0A0Q3WKN1_9BACI</name>
<protein>
    <submittedName>
        <fullName evidence="1">Uncharacterized protein</fullName>
    </submittedName>
</protein>
<sequence length="124" mass="14160">MMLTLTSLDELKIAKEALAELQTSYPELYEKLVHVVSFTRALQFKYQYMGSLLMDEDASRYTPPFVQGSVLRLYKKELQTLKDDIDFPVLKKTFINIKGIGYSRISLLILGNSPERIVGAPIIK</sequence>
<dbReference type="STRING" id="157838.AN964_24225"/>
<gene>
    <name evidence="1" type="ORF">AN964_24225</name>
</gene>
<dbReference type="AlphaFoldDB" id="A0A0Q3WKN1"/>
<proteinExistence type="predicted"/>
<accession>A0A0Q3WKN1</accession>
<dbReference type="PATRIC" id="fig|157838.3.peg.5330"/>
<evidence type="ECO:0000313" key="2">
    <source>
        <dbReference type="Proteomes" id="UP000051888"/>
    </source>
</evidence>
<reference evidence="1 2" key="1">
    <citation type="submission" date="2015-09" db="EMBL/GenBank/DDBJ databases">
        <title>Genome sequencing project for genomic taxonomy and phylogenomics of Bacillus-like bacteria.</title>
        <authorList>
            <person name="Liu B."/>
            <person name="Wang J."/>
            <person name="Zhu Y."/>
            <person name="Liu G."/>
            <person name="Chen Q."/>
            <person name="Chen Z."/>
            <person name="Lan J."/>
            <person name="Che J."/>
            <person name="Ge C."/>
            <person name="Shi H."/>
            <person name="Pan Z."/>
            <person name="Liu X."/>
        </authorList>
    </citation>
    <scope>NUCLEOTIDE SEQUENCE [LARGE SCALE GENOMIC DNA]</scope>
    <source>
        <strain evidence="1 2">LMG 18435</strain>
    </source>
</reference>
<evidence type="ECO:0000313" key="1">
    <source>
        <dbReference type="EMBL" id="KQL50735.1"/>
    </source>
</evidence>
<dbReference type="OrthoDB" id="2389720at2"/>